<protein>
    <submittedName>
        <fullName evidence="1">Uncharacterized protein</fullName>
    </submittedName>
</protein>
<organism evidence="1 2">
    <name type="scientific">Pieris macdunnoughi</name>
    <dbReference type="NCBI Taxonomy" id="345717"/>
    <lineage>
        <taxon>Eukaryota</taxon>
        <taxon>Metazoa</taxon>
        <taxon>Ecdysozoa</taxon>
        <taxon>Arthropoda</taxon>
        <taxon>Hexapoda</taxon>
        <taxon>Insecta</taxon>
        <taxon>Pterygota</taxon>
        <taxon>Neoptera</taxon>
        <taxon>Endopterygota</taxon>
        <taxon>Lepidoptera</taxon>
        <taxon>Glossata</taxon>
        <taxon>Ditrysia</taxon>
        <taxon>Papilionoidea</taxon>
        <taxon>Pieridae</taxon>
        <taxon>Pierinae</taxon>
        <taxon>Pieris</taxon>
    </lineage>
</organism>
<name>A0A821RRH5_9NEOP</name>
<dbReference type="EMBL" id="CAJOBZ010000015">
    <property type="protein sequence ID" value="CAF4848069.1"/>
    <property type="molecule type" value="Genomic_DNA"/>
</dbReference>
<proteinExistence type="predicted"/>
<comment type="caution">
    <text evidence="1">The sequence shown here is derived from an EMBL/GenBank/DDBJ whole genome shotgun (WGS) entry which is preliminary data.</text>
</comment>
<accession>A0A821RRH5</accession>
<dbReference type="OrthoDB" id="7468797at2759"/>
<dbReference type="AlphaFoldDB" id="A0A821RRH5"/>
<reference evidence="1" key="1">
    <citation type="submission" date="2021-02" db="EMBL/GenBank/DDBJ databases">
        <authorList>
            <person name="Steward A R."/>
        </authorList>
    </citation>
    <scope>NUCLEOTIDE SEQUENCE</scope>
</reference>
<keyword evidence="2" id="KW-1185">Reference proteome</keyword>
<sequence>MTFVNLTFCLEQRCPSEISSTLTYIVEHAVWRNWNQALIFTKDLKTDCSWMILRFMKCLVVNGVAVALNVDKKPRFNIKIGVVTLSTNLARNTSVLAQHIKQV</sequence>
<dbReference type="Proteomes" id="UP000663880">
    <property type="component" value="Unassembled WGS sequence"/>
</dbReference>
<gene>
    <name evidence="1" type="ORF">PMACD_LOCUS6808</name>
</gene>
<evidence type="ECO:0000313" key="1">
    <source>
        <dbReference type="EMBL" id="CAF4848069.1"/>
    </source>
</evidence>
<evidence type="ECO:0000313" key="2">
    <source>
        <dbReference type="Proteomes" id="UP000663880"/>
    </source>
</evidence>